<evidence type="ECO:0000256" key="3">
    <source>
        <dbReference type="ARBA" id="ARBA00017267"/>
    </source>
</evidence>
<dbReference type="InterPro" id="IPR036393">
    <property type="entry name" value="AceGlu_kinase-like_sf"/>
</dbReference>
<evidence type="ECO:0000259" key="12">
    <source>
        <dbReference type="Pfam" id="PF00696"/>
    </source>
</evidence>
<feature type="binding site" evidence="10">
    <location>
        <begin position="10"/>
        <end position="14"/>
    </location>
    <ligand>
        <name>ATP</name>
        <dbReference type="ChEBI" id="CHEBI:30616"/>
    </ligand>
</feature>
<dbReference type="PANTHER" id="PTHR43654">
    <property type="entry name" value="GLUTAMATE 5-KINASE"/>
    <property type="match status" value="1"/>
</dbReference>
<reference evidence="14" key="1">
    <citation type="submission" date="2017-05" db="EMBL/GenBank/DDBJ databases">
        <authorList>
            <person name="Kirkegaard R."/>
            <person name="Mcilroy J S."/>
        </authorList>
    </citation>
    <scope>NUCLEOTIDE SEQUENCE [LARGE SCALE GENOMIC DNA]</scope>
</reference>
<evidence type="ECO:0000256" key="9">
    <source>
        <dbReference type="ARBA" id="ARBA00049063"/>
    </source>
</evidence>
<dbReference type="GO" id="GO:0004349">
    <property type="term" value="F:glutamate 5-kinase activity"/>
    <property type="evidence" value="ECO:0007669"/>
    <property type="project" value="TreeGrafter"/>
</dbReference>
<dbReference type="KEGG" id="abat:CFX1CAM_1693"/>
<dbReference type="EC" id="2.7.4.26" evidence="2"/>
<dbReference type="SUPFAM" id="SSF53633">
    <property type="entry name" value="Carbamate kinase-like"/>
    <property type="match status" value="1"/>
</dbReference>
<proteinExistence type="inferred from homology"/>
<evidence type="ECO:0000256" key="5">
    <source>
        <dbReference type="ARBA" id="ARBA00022741"/>
    </source>
</evidence>
<dbReference type="InterPro" id="IPR001048">
    <property type="entry name" value="Asp/Glu/Uridylate_kinase"/>
</dbReference>
<feature type="binding site" evidence="10">
    <location>
        <position position="159"/>
    </location>
    <ligand>
        <name>substrate</name>
    </ligand>
</feature>
<feature type="binding site" evidence="10">
    <location>
        <position position="56"/>
    </location>
    <ligand>
        <name>ATP</name>
        <dbReference type="ChEBI" id="CHEBI:30616"/>
    </ligand>
</feature>
<comment type="similarity">
    <text evidence="1">Belongs to the isopentenyl phosphate kinase family.</text>
</comment>
<evidence type="ECO:0000256" key="4">
    <source>
        <dbReference type="ARBA" id="ARBA00022679"/>
    </source>
</evidence>
<feature type="binding site" evidence="10">
    <location>
        <position position="60"/>
    </location>
    <ligand>
        <name>substrate</name>
    </ligand>
</feature>
<dbReference type="OrthoDB" id="160588at2"/>
<sequence length="270" mass="29003">MDQSRLVFLKLGGSLITDKTKPLTPRLDVIARLAEEISAAMKTSPGLRLLIGHGSGSFGHDVANRYQTHSGGEGTAYWQGFCEVWQAARALNLLVVEALTRSGLPVVVFPPLAMVTAKNRRVHAWDTQPIKLAIEHDLVPVVYGDVVFDLELGGTILSTEDLFQSLVQPLCPQQILIAGQDAGVYGDPQNPGETIARITPGNFEQIQPALAPSQAVDVTGGMLSKVQAMVKLVQENPALEVTIFSGLKAGNLQELLSQPGTQIGTWIAHQ</sequence>
<evidence type="ECO:0000256" key="8">
    <source>
        <dbReference type="ARBA" id="ARBA00023229"/>
    </source>
</evidence>
<evidence type="ECO:0000256" key="10">
    <source>
        <dbReference type="PIRSR" id="PIRSR016496-1"/>
    </source>
</evidence>
<dbReference type="PIRSF" id="PIRSF016496">
    <property type="entry name" value="Kin_FomA"/>
    <property type="match status" value="1"/>
</dbReference>
<keyword evidence="6" id="KW-0418">Kinase</keyword>
<feature type="domain" description="Aspartate/glutamate/uridylate kinase" evidence="12">
    <location>
        <begin position="6"/>
        <end position="236"/>
    </location>
</feature>
<gene>
    <name evidence="13" type="ORF">CFX1CAM_1693</name>
</gene>
<feature type="binding site" evidence="10">
    <location>
        <position position="55"/>
    </location>
    <ligand>
        <name>substrate</name>
    </ligand>
</feature>
<keyword evidence="7 10" id="KW-0067">ATP-binding</keyword>
<dbReference type="Gene3D" id="3.40.1160.10">
    <property type="entry name" value="Acetylglutamate kinase-like"/>
    <property type="match status" value="1"/>
</dbReference>
<feature type="site" description="Transition state stabilizer" evidence="11">
    <location>
        <position position="19"/>
    </location>
</feature>
<dbReference type="PANTHER" id="PTHR43654:SF1">
    <property type="entry name" value="ISOPENTENYL PHOSPHATE KINASE"/>
    <property type="match status" value="1"/>
</dbReference>
<evidence type="ECO:0000313" key="13">
    <source>
        <dbReference type="EMBL" id="SMX54758.1"/>
    </source>
</evidence>
<dbReference type="GO" id="GO:0008299">
    <property type="term" value="P:isoprenoid biosynthetic process"/>
    <property type="evidence" value="ECO:0007669"/>
    <property type="project" value="UniProtKB-KW"/>
</dbReference>
<protein>
    <recommendedName>
        <fullName evidence="3">Isopentenyl phosphate kinase</fullName>
        <ecNumber evidence="2">2.7.4.26</ecNumber>
    </recommendedName>
</protein>
<organism evidence="13 14">
    <name type="scientific">Candidatus Brevifilum fermentans</name>
    <dbReference type="NCBI Taxonomy" id="1986204"/>
    <lineage>
        <taxon>Bacteria</taxon>
        <taxon>Bacillati</taxon>
        <taxon>Chloroflexota</taxon>
        <taxon>Anaerolineae</taxon>
        <taxon>Anaerolineales</taxon>
        <taxon>Anaerolineaceae</taxon>
        <taxon>Candidatus Brevifilum</taxon>
    </lineage>
</organism>
<dbReference type="GO" id="GO:0005524">
    <property type="term" value="F:ATP binding"/>
    <property type="evidence" value="ECO:0007669"/>
    <property type="project" value="UniProtKB-KW"/>
</dbReference>
<evidence type="ECO:0000256" key="1">
    <source>
        <dbReference type="ARBA" id="ARBA00010540"/>
    </source>
</evidence>
<evidence type="ECO:0000256" key="6">
    <source>
        <dbReference type="ARBA" id="ARBA00022777"/>
    </source>
</evidence>
<accession>A0A1Y6K7A3</accession>
<dbReference type="EMBL" id="LT859958">
    <property type="protein sequence ID" value="SMX54758.1"/>
    <property type="molecule type" value="Genomic_DNA"/>
</dbReference>
<evidence type="ECO:0000256" key="2">
    <source>
        <dbReference type="ARBA" id="ARBA00012908"/>
    </source>
</evidence>
<keyword evidence="4" id="KW-0808">Transferase</keyword>
<dbReference type="Proteomes" id="UP000195514">
    <property type="component" value="Chromosome I"/>
</dbReference>
<dbReference type="GO" id="GO:0005829">
    <property type="term" value="C:cytosol"/>
    <property type="evidence" value="ECO:0007669"/>
    <property type="project" value="TreeGrafter"/>
</dbReference>
<dbReference type="GO" id="GO:0102043">
    <property type="term" value="F:isopentenyl phosphate kinase activity"/>
    <property type="evidence" value="ECO:0007669"/>
    <property type="project" value="UniProtKB-EC"/>
</dbReference>
<dbReference type="AlphaFoldDB" id="A0A1Y6K7A3"/>
<dbReference type="InterPro" id="IPR024192">
    <property type="entry name" value="Fosfomycin_R_FomA-type"/>
</dbReference>
<evidence type="ECO:0000256" key="11">
    <source>
        <dbReference type="PIRSR" id="PIRSR016496-2"/>
    </source>
</evidence>
<dbReference type="RefSeq" id="WP_087862579.1">
    <property type="nucleotide sequence ID" value="NZ_LT859958.1"/>
</dbReference>
<keyword evidence="5 10" id="KW-0547">Nucleotide-binding</keyword>
<name>A0A1Y6K7A3_9CHLR</name>
<keyword evidence="14" id="KW-1185">Reference proteome</keyword>
<dbReference type="Pfam" id="PF00696">
    <property type="entry name" value="AA_kinase"/>
    <property type="match status" value="1"/>
</dbReference>
<dbReference type="NCBIfam" id="NF040647">
    <property type="entry name" value="IPPK_Arch"/>
    <property type="match status" value="1"/>
</dbReference>
<feature type="binding site" evidence="10">
    <location>
        <position position="221"/>
    </location>
    <ligand>
        <name>ATP</name>
        <dbReference type="ChEBI" id="CHEBI:30616"/>
    </ligand>
</feature>
<evidence type="ECO:0000256" key="7">
    <source>
        <dbReference type="ARBA" id="ARBA00022840"/>
    </source>
</evidence>
<feature type="binding site" evidence="10">
    <location>
        <position position="225"/>
    </location>
    <ligand>
        <name>ATP</name>
        <dbReference type="ChEBI" id="CHEBI:30616"/>
    </ligand>
</feature>
<dbReference type="CDD" id="cd04241">
    <property type="entry name" value="AAK_FomA-like"/>
    <property type="match status" value="1"/>
</dbReference>
<comment type="catalytic activity">
    <reaction evidence="9">
        <text>isopentenyl phosphate + ATP = isopentenyl diphosphate + ADP</text>
        <dbReference type="Rhea" id="RHEA:33963"/>
        <dbReference type="ChEBI" id="CHEBI:30616"/>
        <dbReference type="ChEBI" id="CHEBI:65078"/>
        <dbReference type="ChEBI" id="CHEBI:128769"/>
        <dbReference type="ChEBI" id="CHEBI:456216"/>
        <dbReference type="EC" id="2.7.4.26"/>
    </reaction>
</comment>
<evidence type="ECO:0000313" key="14">
    <source>
        <dbReference type="Proteomes" id="UP000195514"/>
    </source>
</evidence>
<keyword evidence="8" id="KW-0414">Isoprene biosynthesis</keyword>